<accession>A0A3G2KF12</accession>
<dbReference type="Proteomes" id="UP000268506">
    <property type="component" value="Segment"/>
</dbReference>
<keyword evidence="2" id="KW-1185">Reference proteome</keyword>
<protein>
    <submittedName>
        <fullName evidence="1">Uncharacterized protein</fullName>
    </submittedName>
</protein>
<sequence>MSRKGGGQRRHAMDPVTLVHMARLEPAAAQYILDRRRRGVPARGLGRP</sequence>
<dbReference type="KEGG" id="vg:80090740"/>
<evidence type="ECO:0000313" key="2">
    <source>
        <dbReference type="Proteomes" id="UP000268506"/>
    </source>
</evidence>
<gene>
    <name evidence="1" type="primary">25</name>
    <name evidence="1" type="ORF">PBI_CORGI_25</name>
</gene>
<organism evidence="1 2">
    <name type="scientific">Arthrobacter phage Corgi</name>
    <dbReference type="NCBI Taxonomy" id="2419952"/>
    <lineage>
        <taxon>Viruses</taxon>
        <taxon>Duplodnaviria</taxon>
        <taxon>Heunggongvirae</taxon>
        <taxon>Uroviricota</taxon>
        <taxon>Caudoviricetes</taxon>
        <taxon>Feeclasvirinae</taxon>
        <taxon>Corgivirus</taxon>
        <taxon>Corgivirus corgi</taxon>
    </lineage>
</organism>
<dbReference type="GeneID" id="80090740"/>
<dbReference type="RefSeq" id="YP_010761496.1">
    <property type="nucleotide sequence ID" value="NC_073596.1"/>
</dbReference>
<name>A0A3G2KF12_9CAUD</name>
<proteinExistence type="predicted"/>
<dbReference type="EMBL" id="MH834607">
    <property type="protein sequence ID" value="AYN57573.1"/>
    <property type="molecule type" value="Genomic_DNA"/>
</dbReference>
<reference evidence="1 2" key="1">
    <citation type="submission" date="2018-09" db="EMBL/GenBank/DDBJ databases">
        <authorList>
            <person name="Rimple P.A."/>
            <person name="Stoner T.H."/>
            <person name="Garlena R.A."/>
            <person name="Russell D.A."/>
            <person name="Pope W.H."/>
            <person name="Jacobs-Sera D."/>
            <person name="Hatfull G.F."/>
        </authorList>
    </citation>
    <scope>NUCLEOTIDE SEQUENCE [LARGE SCALE GENOMIC DNA]</scope>
</reference>
<evidence type="ECO:0000313" key="1">
    <source>
        <dbReference type="EMBL" id="AYN57573.1"/>
    </source>
</evidence>